<comment type="similarity">
    <text evidence="1">Belongs to the short-chain dehydrogenases/reductases (SDR) family.</text>
</comment>
<dbReference type="PRINTS" id="PR00080">
    <property type="entry name" value="SDRFAMILY"/>
</dbReference>
<dbReference type="InterPro" id="IPR002347">
    <property type="entry name" value="SDR_fam"/>
</dbReference>
<keyword evidence="3" id="KW-1185">Reference proteome</keyword>
<name>A0ABD3VEU4_SINWO</name>
<protein>
    <recommendedName>
        <fullName evidence="4">Dehydrogenase/reductase SDR family member 4</fullName>
    </recommendedName>
</protein>
<evidence type="ECO:0000313" key="2">
    <source>
        <dbReference type="EMBL" id="KAL3860082.1"/>
    </source>
</evidence>
<dbReference type="NCBIfam" id="NF005559">
    <property type="entry name" value="PRK07231.1"/>
    <property type="match status" value="1"/>
</dbReference>
<dbReference type="Pfam" id="PF13561">
    <property type="entry name" value="adh_short_C2"/>
    <property type="match status" value="1"/>
</dbReference>
<reference evidence="2 3" key="1">
    <citation type="submission" date="2024-11" db="EMBL/GenBank/DDBJ databases">
        <title>Chromosome-level genome assembly of the freshwater bivalve Anodonta woodiana.</title>
        <authorList>
            <person name="Chen X."/>
        </authorList>
    </citation>
    <scope>NUCLEOTIDE SEQUENCE [LARGE SCALE GENOMIC DNA]</scope>
    <source>
        <strain evidence="2">MN2024</strain>
        <tissue evidence="2">Gills</tissue>
    </source>
</reference>
<gene>
    <name evidence="2" type="ORF">ACJMK2_010250</name>
</gene>
<proteinExistence type="inferred from homology"/>
<dbReference type="AlphaFoldDB" id="A0ABD3VEU4"/>
<comment type="caution">
    <text evidence="2">The sequence shown here is derived from an EMBL/GenBank/DDBJ whole genome shotgun (WGS) entry which is preliminary data.</text>
</comment>
<dbReference type="Gene3D" id="3.40.50.720">
    <property type="entry name" value="NAD(P)-binding Rossmann-like Domain"/>
    <property type="match status" value="1"/>
</dbReference>
<dbReference type="PANTHER" id="PTHR43943:SF2">
    <property type="entry name" value="DEHYDROGENASE_REDUCTASE 4"/>
    <property type="match status" value="1"/>
</dbReference>
<sequence length="256" mass="27576">MNGKQKFTGKVAIVTGSTTGIGLAIAKRLAREGASVMINSRKQEHVDEALRQMKAESLNVSGIPGHISDAEHRKKMIQKTLEDFGGIDILVSTVAVNPVFGKPLLDIPESAWDKIFEVNLKANFLLCKEIVPHIETRGGGTVVFISSVSAYLLLEPLTVYAISKIGLVALARALVHQLSPKNIRVNCVSPGIVKTHFGGKLWQSKSVAEENVKTVPMKRFAEPEEIAGSVSFLVSDDASYITGENLVVSGGMTARL</sequence>
<accession>A0ABD3VEU4</accession>
<dbReference type="SUPFAM" id="SSF51735">
    <property type="entry name" value="NAD(P)-binding Rossmann-fold domains"/>
    <property type="match status" value="1"/>
</dbReference>
<evidence type="ECO:0000313" key="3">
    <source>
        <dbReference type="Proteomes" id="UP001634394"/>
    </source>
</evidence>
<dbReference type="PRINTS" id="PR00081">
    <property type="entry name" value="GDHRDH"/>
</dbReference>
<evidence type="ECO:0000256" key="1">
    <source>
        <dbReference type="ARBA" id="ARBA00006484"/>
    </source>
</evidence>
<dbReference type="EMBL" id="JBJQND010000012">
    <property type="protein sequence ID" value="KAL3860082.1"/>
    <property type="molecule type" value="Genomic_DNA"/>
</dbReference>
<evidence type="ECO:0008006" key="4">
    <source>
        <dbReference type="Google" id="ProtNLM"/>
    </source>
</evidence>
<dbReference type="InterPro" id="IPR036291">
    <property type="entry name" value="NAD(P)-bd_dom_sf"/>
</dbReference>
<dbReference type="FunFam" id="3.40.50.720:FF:000084">
    <property type="entry name" value="Short-chain dehydrogenase reductase"/>
    <property type="match status" value="1"/>
</dbReference>
<organism evidence="2 3">
    <name type="scientific">Sinanodonta woodiana</name>
    <name type="common">Chinese pond mussel</name>
    <name type="synonym">Anodonta woodiana</name>
    <dbReference type="NCBI Taxonomy" id="1069815"/>
    <lineage>
        <taxon>Eukaryota</taxon>
        <taxon>Metazoa</taxon>
        <taxon>Spiralia</taxon>
        <taxon>Lophotrochozoa</taxon>
        <taxon>Mollusca</taxon>
        <taxon>Bivalvia</taxon>
        <taxon>Autobranchia</taxon>
        <taxon>Heteroconchia</taxon>
        <taxon>Palaeoheterodonta</taxon>
        <taxon>Unionida</taxon>
        <taxon>Unionoidea</taxon>
        <taxon>Unionidae</taxon>
        <taxon>Unioninae</taxon>
        <taxon>Sinanodonta</taxon>
    </lineage>
</organism>
<dbReference type="Proteomes" id="UP001634394">
    <property type="component" value="Unassembled WGS sequence"/>
</dbReference>
<dbReference type="PANTHER" id="PTHR43943">
    <property type="entry name" value="DEHYDROGENASE/REDUCTASE (SDR FAMILY) MEMBER 4"/>
    <property type="match status" value="1"/>
</dbReference>